<dbReference type="Gene3D" id="3.40.50.300">
    <property type="entry name" value="P-loop containing nucleotide triphosphate hydrolases"/>
    <property type="match status" value="1"/>
</dbReference>
<evidence type="ECO:0008006" key="3">
    <source>
        <dbReference type="Google" id="ProtNLM"/>
    </source>
</evidence>
<proteinExistence type="predicted"/>
<dbReference type="EMBL" id="LBZK01000004">
    <property type="protein sequence ID" value="KKR71258.1"/>
    <property type="molecule type" value="Genomic_DNA"/>
</dbReference>
<reference evidence="1 2" key="1">
    <citation type="journal article" date="2015" name="Nature">
        <title>rRNA introns, odd ribosomes, and small enigmatic genomes across a large radiation of phyla.</title>
        <authorList>
            <person name="Brown C.T."/>
            <person name="Hug L.A."/>
            <person name="Thomas B.C."/>
            <person name="Sharon I."/>
            <person name="Castelle C.J."/>
            <person name="Singh A."/>
            <person name="Wilkins M.J."/>
            <person name="Williams K.H."/>
            <person name="Banfield J.F."/>
        </authorList>
    </citation>
    <scope>NUCLEOTIDE SEQUENCE [LARGE SCALE GENOMIC DNA]</scope>
</reference>
<gene>
    <name evidence="1" type="ORF">UU12_C0004G0005</name>
</gene>
<dbReference type="AlphaFoldDB" id="A0A0G0T2I9"/>
<dbReference type="InterPro" id="IPR027417">
    <property type="entry name" value="P-loop_NTPase"/>
</dbReference>
<organism evidence="1 2">
    <name type="scientific">Candidatus Woesebacteria bacterium GW2011_GWA2_40_7b</name>
    <dbReference type="NCBI Taxonomy" id="1618563"/>
    <lineage>
        <taxon>Bacteria</taxon>
        <taxon>Candidatus Woeseibacteriota</taxon>
    </lineage>
</organism>
<comment type="caution">
    <text evidence="1">The sequence shown here is derived from an EMBL/GenBank/DDBJ whole genome shotgun (WGS) entry which is preliminary data.</text>
</comment>
<dbReference type="STRING" id="1618563.UU12_C0004G0005"/>
<protein>
    <recommendedName>
        <fullName evidence="3">Deoxynucleoside kinase domain-containing protein</fullName>
    </recommendedName>
</protein>
<evidence type="ECO:0000313" key="2">
    <source>
        <dbReference type="Proteomes" id="UP000034562"/>
    </source>
</evidence>
<evidence type="ECO:0000313" key="1">
    <source>
        <dbReference type="EMBL" id="KKR71258.1"/>
    </source>
</evidence>
<dbReference type="Proteomes" id="UP000034562">
    <property type="component" value="Unassembled WGS sequence"/>
</dbReference>
<accession>A0A0G0T2I9</accession>
<name>A0A0G0T2I9_9BACT</name>
<dbReference type="SUPFAM" id="SSF52540">
    <property type="entry name" value="P-loop containing nucleoside triphosphate hydrolases"/>
    <property type="match status" value="1"/>
</dbReference>
<sequence length="271" mass="31048">MIKAVAKIEPRIGIERDVLLAEKYTIEGLLFKNELSRDSTPQEIPNVDSVFNLLPFKGRKLNQTSRNIAIIGMPRTGKDTLIEKLISLGHKNILMTSEPYAHIKNWKKIMPQDAMTQQHLRLAGAFGEFIVSEMEKRKRGIEDTAITVHNRGLVDHAIFTAARLMYGEIPLQDYFDTEQGWIFRASINMDAVVIFMQTPETSMKRTTLENRQGNHMNQEFLTLLYEQYLKAILDLRRKKQPNLAVIDTSSDINENFQKLRASLSVICGENI</sequence>